<feature type="transmembrane region" description="Helical" evidence="1">
    <location>
        <begin position="30"/>
        <end position="52"/>
    </location>
</feature>
<evidence type="ECO:0000256" key="1">
    <source>
        <dbReference type="SAM" id="Phobius"/>
    </source>
</evidence>
<accession>A0ABV8Q2R9</accession>
<dbReference type="EMBL" id="JBHSDC010000029">
    <property type="protein sequence ID" value="MFC4233455.1"/>
    <property type="molecule type" value="Genomic_DNA"/>
</dbReference>
<proteinExistence type="predicted"/>
<keyword evidence="1" id="KW-0812">Transmembrane</keyword>
<feature type="transmembrane region" description="Helical" evidence="1">
    <location>
        <begin position="127"/>
        <end position="147"/>
    </location>
</feature>
<feature type="transmembrane region" description="Helical" evidence="1">
    <location>
        <begin position="153"/>
        <end position="172"/>
    </location>
</feature>
<dbReference type="Pfam" id="PF14235">
    <property type="entry name" value="DUF4337"/>
    <property type="match status" value="1"/>
</dbReference>
<dbReference type="RefSeq" id="WP_379015735.1">
    <property type="nucleotide sequence ID" value="NZ_JBHSDC010000029.1"/>
</dbReference>
<keyword evidence="1" id="KW-0472">Membrane</keyword>
<reference evidence="3" key="1">
    <citation type="journal article" date="2019" name="Int. J. Syst. Evol. Microbiol.">
        <title>The Global Catalogue of Microorganisms (GCM) 10K type strain sequencing project: providing services to taxonomists for standard genome sequencing and annotation.</title>
        <authorList>
            <consortium name="The Broad Institute Genomics Platform"/>
            <consortium name="The Broad Institute Genome Sequencing Center for Infectious Disease"/>
            <person name="Wu L."/>
            <person name="Ma J."/>
        </authorList>
    </citation>
    <scope>NUCLEOTIDE SEQUENCE [LARGE SCALE GENOMIC DNA]</scope>
    <source>
        <strain evidence="3">CECT 8010</strain>
    </source>
</reference>
<evidence type="ECO:0000313" key="3">
    <source>
        <dbReference type="Proteomes" id="UP001595906"/>
    </source>
</evidence>
<gene>
    <name evidence="2" type="ORF">ACFOW1_16255</name>
</gene>
<sequence>MEEIEVPTEHLHETIEEEVKEAIKENERGWSMYVAISTALIAVLAAISALLAGHHSDEAVIEQIKASDQWSYFQAKGIKAEIMAMRVDLGRGDSTKIITYKTEQTAIAEKAAEHEKESALHAEKHKALSKAVTFFQIAIAISAIAILTRRKQLWFISLLLALGGISFFITGLL</sequence>
<dbReference type="InterPro" id="IPR025570">
    <property type="entry name" value="DUF4337"/>
</dbReference>
<organism evidence="2 3">
    <name type="scientific">Parasediminibacterium paludis</name>
    <dbReference type="NCBI Taxonomy" id="908966"/>
    <lineage>
        <taxon>Bacteria</taxon>
        <taxon>Pseudomonadati</taxon>
        <taxon>Bacteroidota</taxon>
        <taxon>Chitinophagia</taxon>
        <taxon>Chitinophagales</taxon>
        <taxon>Chitinophagaceae</taxon>
        <taxon>Parasediminibacterium</taxon>
    </lineage>
</organism>
<name>A0ABV8Q2R9_9BACT</name>
<evidence type="ECO:0000313" key="2">
    <source>
        <dbReference type="EMBL" id="MFC4233455.1"/>
    </source>
</evidence>
<protein>
    <submittedName>
        <fullName evidence="2">DUF4337 domain-containing protein</fullName>
    </submittedName>
</protein>
<keyword evidence="1" id="KW-1133">Transmembrane helix</keyword>
<keyword evidence="3" id="KW-1185">Reference proteome</keyword>
<dbReference type="Proteomes" id="UP001595906">
    <property type="component" value="Unassembled WGS sequence"/>
</dbReference>
<comment type="caution">
    <text evidence="2">The sequence shown here is derived from an EMBL/GenBank/DDBJ whole genome shotgun (WGS) entry which is preliminary data.</text>
</comment>